<evidence type="ECO:0000256" key="1">
    <source>
        <dbReference type="SAM" id="MobiDB-lite"/>
    </source>
</evidence>
<dbReference type="NCBIfam" id="NF047637">
    <property type="entry name" value="lipo_CC0125"/>
    <property type="match status" value="1"/>
</dbReference>
<feature type="signal peptide" evidence="2">
    <location>
        <begin position="1"/>
        <end position="20"/>
    </location>
</feature>
<protein>
    <recommendedName>
        <fullName evidence="5">Lipoprotein</fullName>
    </recommendedName>
</protein>
<gene>
    <name evidence="3" type="ORF">N5I27_16430</name>
</gene>
<dbReference type="EMBL" id="JAOCIL010000001">
    <property type="protein sequence ID" value="MDH1439877.1"/>
    <property type="molecule type" value="Genomic_DNA"/>
</dbReference>
<dbReference type="Proteomes" id="UP001161567">
    <property type="component" value="Unassembled WGS sequence"/>
</dbReference>
<evidence type="ECO:0000313" key="4">
    <source>
        <dbReference type="Proteomes" id="UP001161567"/>
    </source>
</evidence>
<evidence type="ECO:0000256" key="2">
    <source>
        <dbReference type="SAM" id="SignalP"/>
    </source>
</evidence>
<reference evidence="3" key="1">
    <citation type="submission" date="2022-09" db="EMBL/GenBank/DDBJ databases">
        <title>Intensive care unit water sources are persistently colonized with multi-drug resistant bacteria and are the site of extensive horizontal gene transfer of antibiotic resistance genes.</title>
        <authorList>
            <person name="Diorio-Toth L."/>
        </authorList>
    </citation>
    <scope>NUCLEOTIDE SEQUENCE</scope>
    <source>
        <strain evidence="3">GD03725</strain>
    </source>
</reference>
<name>A0AA42QTS4_ACIJO</name>
<accession>A0AA42QTS4</accession>
<dbReference type="PROSITE" id="PS51257">
    <property type="entry name" value="PROKAR_LIPOPROTEIN"/>
    <property type="match status" value="1"/>
</dbReference>
<keyword evidence="2" id="KW-0732">Signal</keyword>
<organism evidence="3 4">
    <name type="scientific">Acinetobacter johnsonii</name>
    <dbReference type="NCBI Taxonomy" id="40214"/>
    <lineage>
        <taxon>Bacteria</taxon>
        <taxon>Pseudomonadati</taxon>
        <taxon>Pseudomonadota</taxon>
        <taxon>Gammaproteobacteria</taxon>
        <taxon>Moraxellales</taxon>
        <taxon>Moraxellaceae</taxon>
        <taxon>Acinetobacter</taxon>
    </lineage>
</organism>
<proteinExistence type="predicted"/>
<evidence type="ECO:0008006" key="5">
    <source>
        <dbReference type="Google" id="ProtNLM"/>
    </source>
</evidence>
<comment type="caution">
    <text evidence="3">The sequence shown here is derived from an EMBL/GenBank/DDBJ whole genome shotgun (WGS) entry which is preliminary data.</text>
</comment>
<sequence length="191" mass="20992">MTKILIACALATSLSLVGCASTPSKPLTFDQLGRFSNTPLNSSTYRISFQARPNMSHGTAEEITLVKAAQTTVQNGYRFFKVLNDPSNQNQAPRQAVVYSNPMPYYPYGYYSRHPGFWPDPFYDTPRLVNIDPVQVSYSIQCFKDQKSAPSDAFDATLILQSLGGKYGLSPTGEVLPPPEPTTPAPTTKTK</sequence>
<feature type="chain" id="PRO_5041246526" description="Lipoprotein" evidence="2">
    <location>
        <begin position="21"/>
        <end position="191"/>
    </location>
</feature>
<dbReference type="RefSeq" id="WP_086210318.1">
    <property type="nucleotide sequence ID" value="NZ_JAOCEJ010000001.1"/>
</dbReference>
<dbReference type="AlphaFoldDB" id="A0AA42QTS4"/>
<feature type="region of interest" description="Disordered" evidence="1">
    <location>
        <begin position="170"/>
        <end position="191"/>
    </location>
</feature>
<evidence type="ECO:0000313" key="3">
    <source>
        <dbReference type="EMBL" id="MDH1439877.1"/>
    </source>
</evidence>